<gene>
    <name evidence="2" type="ORF">PPL_10065</name>
</gene>
<keyword evidence="3" id="KW-1185">Reference proteome</keyword>
<sequence>MDFEKFFKKYKTNFTEGFIQGIAYGVGLAFTSIIWHKYVRKIVFTYLNIPLTQSVALEGIKKVSFA</sequence>
<organism evidence="2 3">
    <name type="scientific">Heterostelium pallidum (strain ATCC 26659 / Pp 5 / PN500)</name>
    <name type="common">Cellular slime mold</name>
    <name type="synonym">Polysphondylium pallidum</name>
    <dbReference type="NCBI Taxonomy" id="670386"/>
    <lineage>
        <taxon>Eukaryota</taxon>
        <taxon>Amoebozoa</taxon>
        <taxon>Evosea</taxon>
        <taxon>Eumycetozoa</taxon>
        <taxon>Dictyostelia</taxon>
        <taxon>Acytosteliales</taxon>
        <taxon>Acytosteliaceae</taxon>
        <taxon>Heterostelium</taxon>
    </lineage>
</organism>
<keyword evidence="1" id="KW-0472">Membrane</keyword>
<accession>D3BQ82</accession>
<evidence type="ECO:0000313" key="3">
    <source>
        <dbReference type="Proteomes" id="UP000001396"/>
    </source>
</evidence>
<keyword evidence="1" id="KW-0812">Transmembrane</keyword>
<protein>
    <submittedName>
        <fullName evidence="2">Uncharacterized protein</fullName>
    </submittedName>
</protein>
<dbReference type="RefSeq" id="XP_020428434.1">
    <property type="nucleotide sequence ID" value="XM_020580849.1"/>
</dbReference>
<dbReference type="AlphaFoldDB" id="D3BQ82"/>
<proteinExistence type="predicted"/>
<comment type="caution">
    <text evidence="2">The sequence shown here is derived from an EMBL/GenBank/DDBJ whole genome shotgun (WGS) entry which is preliminary data.</text>
</comment>
<reference evidence="2 3" key="1">
    <citation type="journal article" date="2011" name="Genome Res.">
        <title>Phylogeny-wide analysis of social amoeba genomes highlights ancient origins for complex intercellular communication.</title>
        <authorList>
            <person name="Heidel A.J."/>
            <person name="Lawal H.M."/>
            <person name="Felder M."/>
            <person name="Schilde C."/>
            <person name="Helps N.R."/>
            <person name="Tunggal B."/>
            <person name="Rivero F."/>
            <person name="John U."/>
            <person name="Schleicher M."/>
            <person name="Eichinger L."/>
            <person name="Platzer M."/>
            <person name="Noegel A.A."/>
            <person name="Schaap P."/>
            <person name="Gloeckner G."/>
        </authorList>
    </citation>
    <scope>NUCLEOTIDE SEQUENCE [LARGE SCALE GENOMIC DNA]</scope>
    <source>
        <strain evidence="3">ATCC 26659 / Pp 5 / PN500</strain>
    </source>
</reference>
<dbReference type="OMA" id="FTSIIWH"/>
<keyword evidence="1" id="KW-1133">Transmembrane helix</keyword>
<dbReference type="InParanoid" id="D3BQ82"/>
<dbReference type="GeneID" id="31365536"/>
<evidence type="ECO:0000256" key="1">
    <source>
        <dbReference type="SAM" id="Phobius"/>
    </source>
</evidence>
<dbReference type="Proteomes" id="UP000001396">
    <property type="component" value="Unassembled WGS sequence"/>
</dbReference>
<name>D3BQ82_HETP5</name>
<feature type="transmembrane region" description="Helical" evidence="1">
    <location>
        <begin position="17"/>
        <end position="35"/>
    </location>
</feature>
<evidence type="ECO:0000313" key="2">
    <source>
        <dbReference type="EMBL" id="EFA76302.1"/>
    </source>
</evidence>
<dbReference type="EMBL" id="ADBJ01000047">
    <property type="protein sequence ID" value="EFA76302.1"/>
    <property type="molecule type" value="Genomic_DNA"/>
</dbReference>